<reference evidence="1 2" key="1">
    <citation type="journal article" date="2019" name="Int. J. Syst. Evol. Microbiol.">
        <title>The Global Catalogue of Microorganisms (GCM) 10K type strain sequencing project: providing services to taxonomists for standard genome sequencing and annotation.</title>
        <authorList>
            <consortium name="The Broad Institute Genomics Platform"/>
            <consortium name="The Broad Institute Genome Sequencing Center for Infectious Disease"/>
            <person name="Wu L."/>
            <person name="Ma J."/>
        </authorList>
    </citation>
    <scope>NUCLEOTIDE SEQUENCE [LARGE SCALE GENOMIC DNA]</scope>
    <source>
        <strain evidence="1 2">JCM 11136</strain>
    </source>
</reference>
<protein>
    <recommendedName>
        <fullName evidence="3">Helix-turn-helix domain-containing protein</fullName>
    </recommendedName>
</protein>
<comment type="caution">
    <text evidence="1">The sequence shown here is derived from an EMBL/GenBank/DDBJ whole genome shotgun (WGS) entry which is preliminary data.</text>
</comment>
<proteinExistence type="predicted"/>
<dbReference type="Proteomes" id="UP001501578">
    <property type="component" value="Unassembled WGS sequence"/>
</dbReference>
<accession>A0ABN1QUP0</accession>
<evidence type="ECO:0008006" key="3">
    <source>
        <dbReference type="Google" id="ProtNLM"/>
    </source>
</evidence>
<evidence type="ECO:0000313" key="2">
    <source>
        <dbReference type="Proteomes" id="UP001501578"/>
    </source>
</evidence>
<evidence type="ECO:0000313" key="1">
    <source>
        <dbReference type="EMBL" id="GAA0947595.1"/>
    </source>
</evidence>
<dbReference type="EMBL" id="BAAAHQ010000041">
    <property type="protein sequence ID" value="GAA0947595.1"/>
    <property type="molecule type" value="Genomic_DNA"/>
</dbReference>
<organism evidence="1 2">
    <name type="scientific">Nonomuraea longicatena</name>
    <dbReference type="NCBI Taxonomy" id="83682"/>
    <lineage>
        <taxon>Bacteria</taxon>
        <taxon>Bacillati</taxon>
        <taxon>Actinomycetota</taxon>
        <taxon>Actinomycetes</taxon>
        <taxon>Streptosporangiales</taxon>
        <taxon>Streptosporangiaceae</taxon>
        <taxon>Nonomuraea</taxon>
    </lineage>
</organism>
<keyword evidence="2" id="KW-1185">Reference proteome</keyword>
<name>A0ABN1QUP0_9ACTN</name>
<gene>
    <name evidence="1" type="ORF">GCM10009560_64270</name>
</gene>
<sequence>MESSHAAYLSVPRTGKSEVTTLDHAGAATLPPLLTVEETAEQLHIGRQSFTKVKSGEIESALIDERGRHVPRVAVIEHITGPRQ</sequence>